<reference evidence="5" key="2">
    <citation type="submission" date="2021-01" db="UniProtKB">
        <authorList>
            <consortium name="EnsemblPlants"/>
        </authorList>
    </citation>
    <scope>IDENTIFICATION</scope>
</reference>
<evidence type="ECO:0000259" key="3">
    <source>
        <dbReference type="Pfam" id="PF06858"/>
    </source>
</evidence>
<keyword evidence="6" id="KW-1185">Reference proteome</keyword>
<accession>A0A7N2LEM9</accession>
<evidence type="ECO:0000259" key="2">
    <source>
        <dbReference type="Pfam" id="PF02421"/>
    </source>
</evidence>
<dbReference type="Gramene" id="QL04p025874:mrna">
    <property type="protein sequence ID" value="QL04p025874:mrna"/>
    <property type="gene ID" value="QL04p025874"/>
</dbReference>
<dbReference type="GO" id="GO:0005525">
    <property type="term" value="F:GTP binding"/>
    <property type="evidence" value="ECO:0007669"/>
    <property type="project" value="UniProtKB-KW"/>
</dbReference>
<feature type="domain" description="FeoB-type G" evidence="2">
    <location>
        <begin position="341"/>
        <end position="398"/>
    </location>
</feature>
<dbReference type="AlphaFoldDB" id="A0A7N2LEM9"/>
<dbReference type="Proteomes" id="UP000594261">
    <property type="component" value="Chromosome 4"/>
</dbReference>
<dbReference type="SUPFAM" id="SSF52540">
    <property type="entry name" value="P-loop containing nucleoside triphosphate hydrolases"/>
    <property type="match status" value="1"/>
</dbReference>
<dbReference type="InterPro" id="IPR006073">
    <property type="entry name" value="GTP-bd"/>
</dbReference>
<proteinExistence type="predicted"/>
<feature type="domain" description="NOG1 N-terminal helical" evidence="4">
    <location>
        <begin position="85"/>
        <end position="232"/>
    </location>
</feature>
<evidence type="ECO:0000256" key="1">
    <source>
        <dbReference type="ARBA" id="ARBA00023134"/>
    </source>
</evidence>
<name>A0A7N2LEM9_QUELO</name>
<dbReference type="PRINTS" id="PR00326">
    <property type="entry name" value="GTP1OBG"/>
</dbReference>
<dbReference type="InParanoid" id="A0A7N2LEM9"/>
<feature type="domain" description="Nucleolar GTP-binding protein 1 Rossman-fold" evidence="3">
    <location>
        <begin position="407"/>
        <end position="463"/>
    </location>
</feature>
<dbReference type="Pfam" id="PF17835">
    <property type="entry name" value="NOG1_N"/>
    <property type="match status" value="1"/>
</dbReference>
<evidence type="ECO:0008006" key="7">
    <source>
        <dbReference type="Google" id="ProtNLM"/>
    </source>
</evidence>
<dbReference type="PANTHER" id="PTHR45759">
    <property type="entry name" value="NUCLEOLAR GTP-BINDING PROTEIN 1"/>
    <property type="match status" value="1"/>
</dbReference>
<sequence>MSKAYTLFQLCHSPSTNFLFGSSKSHRGLYMIPGWKVYPTLHFCKNVQTTTYEVVNASYVPTAQTKEEKEIKDKSSAQLDTVGAFQKLPMVMPSVDILYSALKKAKRVSPTKGIPNIAKRERNRGAKQLDALMKEIAVPLRTYLENFPKKKYLHPYERSLIELTLGDGNYEEVLGKVNSLRKNVVSVGKEHASLCAKEESELRAWIIVKESPSRITFSTPRSKAKEIAFLQARASTTSTVAGRKILSESAPMTLPLGFLITTPMPAIFWSWNTAPSKLILQNGLRGGFHRSLTKREAEERLSEGRKKIEEIFSHEGKAVDALLHIAKTLRAMPVVDLETPTLCLVGAPNVGKSSLVRILSTGKPEICNYPFTTRGILMGHIAFNYQNFQVTDTPGLLKRCDEDRNNLEKLTLAVLSHLPTAILYVHDLSGECGTSPSDQFVIYKEIKERFGGHLWLDVVSKCDLLHKSLVVFITDDDNPDHVELARYRKLGPDGAIHVSIMSEAGLNELKVRVHELLTSQMARIKSEKSNQENLVIS</sequence>
<dbReference type="OMA" id="YSENFPN"/>
<dbReference type="InterPro" id="IPR030389">
    <property type="entry name" value="G_FEOB_dom"/>
</dbReference>
<protein>
    <recommendedName>
        <fullName evidence="7">Nucleolar GTP-binding protein 1</fullName>
    </recommendedName>
</protein>
<dbReference type="InterPro" id="IPR027417">
    <property type="entry name" value="P-loop_NTPase"/>
</dbReference>
<dbReference type="EMBL" id="LRBV02000004">
    <property type="status" value="NOT_ANNOTATED_CDS"/>
    <property type="molecule type" value="Genomic_DNA"/>
</dbReference>
<organism evidence="5 6">
    <name type="scientific">Quercus lobata</name>
    <name type="common">Valley oak</name>
    <dbReference type="NCBI Taxonomy" id="97700"/>
    <lineage>
        <taxon>Eukaryota</taxon>
        <taxon>Viridiplantae</taxon>
        <taxon>Streptophyta</taxon>
        <taxon>Embryophyta</taxon>
        <taxon>Tracheophyta</taxon>
        <taxon>Spermatophyta</taxon>
        <taxon>Magnoliopsida</taxon>
        <taxon>eudicotyledons</taxon>
        <taxon>Gunneridae</taxon>
        <taxon>Pentapetalae</taxon>
        <taxon>rosids</taxon>
        <taxon>fabids</taxon>
        <taxon>Fagales</taxon>
        <taxon>Fagaceae</taxon>
        <taxon>Quercus</taxon>
    </lineage>
</organism>
<dbReference type="Pfam" id="PF06858">
    <property type="entry name" value="NOG1"/>
    <property type="match status" value="1"/>
</dbReference>
<dbReference type="Gene3D" id="1.20.120.1190">
    <property type="match status" value="1"/>
</dbReference>
<reference evidence="5 6" key="1">
    <citation type="journal article" date="2016" name="G3 (Bethesda)">
        <title>First Draft Assembly and Annotation of the Genome of a California Endemic Oak Quercus lobata Nee (Fagaceae).</title>
        <authorList>
            <person name="Sork V.L."/>
            <person name="Fitz-Gibbon S.T."/>
            <person name="Puiu D."/>
            <person name="Crepeau M."/>
            <person name="Gugger P.F."/>
            <person name="Sherman R."/>
            <person name="Stevens K."/>
            <person name="Langley C.H."/>
            <person name="Pellegrini M."/>
            <person name="Salzberg S.L."/>
        </authorList>
    </citation>
    <scope>NUCLEOTIDE SEQUENCE [LARGE SCALE GENOMIC DNA]</scope>
    <source>
        <strain evidence="5 6">cv. SW786</strain>
    </source>
</reference>
<dbReference type="Pfam" id="PF02421">
    <property type="entry name" value="FeoB_N"/>
    <property type="match status" value="1"/>
</dbReference>
<evidence type="ECO:0000313" key="5">
    <source>
        <dbReference type="EnsemblPlants" id="QL04p025874:mrna"/>
    </source>
</evidence>
<evidence type="ECO:0000313" key="6">
    <source>
        <dbReference type="Proteomes" id="UP000594261"/>
    </source>
</evidence>
<dbReference type="EnsemblPlants" id="QL04p025874:mrna">
    <property type="protein sequence ID" value="QL04p025874:mrna"/>
    <property type="gene ID" value="QL04p025874"/>
</dbReference>
<dbReference type="FunCoup" id="A0A7N2LEM9">
    <property type="interactions" value="597"/>
</dbReference>
<keyword evidence="1" id="KW-0342">GTP-binding</keyword>
<dbReference type="InterPro" id="IPR010674">
    <property type="entry name" value="NOG1_Rossman_fold_dom"/>
</dbReference>
<dbReference type="InterPro" id="IPR041623">
    <property type="entry name" value="NOG1_N"/>
</dbReference>
<dbReference type="CDD" id="cd01897">
    <property type="entry name" value="NOG"/>
    <property type="match status" value="1"/>
</dbReference>
<keyword evidence="1" id="KW-0547">Nucleotide-binding</keyword>
<dbReference type="Gene3D" id="3.40.50.300">
    <property type="entry name" value="P-loop containing nucleotide triphosphate hydrolases"/>
    <property type="match status" value="1"/>
</dbReference>
<evidence type="ECO:0000259" key="4">
    <source>
        <dbReference type="Pfam" id="PF17835"/>
    </source>
</evidence>